<sequence length="423" mass="46818">MNIVRVLLKNIMVVISSYAVSFIVYAGALPSSATILEFAEKDILFVADSDASQIVAYKLPPQQAAKTSSSYNLEGIGTKIAKQLSVGERSISYHDIAVHPVSKEVYISLSVLKENKTVPLIMSVNQSGNLTEINLKSLDHSVKKLVNTATDTVKFWRDIPATTLAITDLDYINGNLYVSSLSTGEFASTLRKVSYPFDKSTTISSIEIYHAVHDQTETRAPIRAMAVLEIGGVETVVAAYTCTPLVTIPTSALDNGAHVKGKTIAELGYGNTPLDVIYFSALNNEQKKEEFVLVIHKERSADLIRVADLVEANKQEGLSTPEMWAKAGVVTRPVPLAGVLQAADQDEQFIATLKRNLITGDIDLVSFRKGAYFRLNDFISEYNFPDYQYVPEQDMFRNYQNLLKTDSDYGDLIRQQQAQKEKR</sequence>
<dbReference type="EMBL" id="JAHZST010000005">
    <property type="protein sequence ID" value="MBW8183789.1"/>
    <property type="molecule type" value="Genomic_DNA"/>
</dbReference>
<keyword evidence="3" id="KW-1185">Reference proteome</keyword>
<evidence type="ECO:0000313" key="3">
    <source>
        <dbReference type="Proteomes" id="UP001195963"/>
    </source>
</evidence>
<organism evidence="2 3">
    <name type="scientific">Shewanella nanhaiensis</name>
    <dbReference type="NCBI Taxonomy" id="2864872"/>
    <lineage>
        <taxon>Bacteria</taxon>
        <taxon>Pseudomonadati</taxon>
        <taxon>Pseudomonadota</taxon>
        <taxon>Gammaproteobacteria</taxon>
        <taxon>Alteromonadales</taxon>
        <taxon>Shewanellaceae</taxon>
        <taxon>Shewanella</taxon>
    </lineage>
</organism>
<keyword evidence="1" id="KW-1133">Transmembrane helix</keyword>
<keyword evidence="1" id="KW-0472">Membrane</keyword>
<dbReference type="Proteomes" id="UP001195963">
    <property type="component" value="Unassembled WGS sequence"/>
</dbReference>
<evidence type="ECO:0000313" key="2">
    <source>
        <dbReference type="EMBL" id="MBW8183789.1"/>
    </source>
</evidence>
<protein>
    <submittedName>
        <fullName evidence="2">Uncharacterized protein</fullName>
    </submittedName>
</protein>
<reference evidence="2 3" key="1">
    <citation type="submission" date="2021-07" db="EMBL/GenBank/DDBJ databases">
        <title>Shewanella sp. nov, isolated from SCS.</title>
        <authorList>
            <person name="Cao W.R."/>
        </authorList>
    </citation>
    <scope>NUCLEOTIDE SEQUENCE [LARGE SCALE GENOMIC DNA]</scope>
    <source>
        <strain evidence="2 3">NR704-98</strain>
    </source>
</reference>
<keyword evidence="1" id="KW-0812">Transmembrane</keyword>
<name>A0ABS7E264_9GAMM</name>
<comment type="caution">
    <text evidence="2">The sequence shown here is derived from an EMBL/GenBank/DDBJ whole genome shotgun (WGS) entry which is preliminary data.</text>
</comment>
<evidence type="ECO:0000256" key="1">
    <source>
        <dbReference type="SAM" id="Phobius"/>
    </source>
</evidence>
<gene>
    <name evidence="2" type="ORF">K0625_08905</name>
</gene>
<accession>A0ABS7E264</accession>
<proteinExistence type="predicted"/>
<dbReference type="RefSeq" id="WP_220109371.1">
    <property type="nucleotide sequence ID" value="NZ_JAHZST010000005.1"/>
</dbReference>
<feature type="transmembrane region" description="Helical" evidence="1">
    <location>
        <begin position="7"/>
        <end position="28"/>
    </location>
</feature>